<evidence type="ECO:0000256" key="2">
    <source>
        <dbReference type="ARBA" id="ARBA00022676"/>
    </source>
</evidence>
<dbReference type="PANTHER" id="PTHR22916:SF51">
    <property type="entry name" value="GLYCOSYLTRANSFERASE EPSH-RELATED"/>
    <property type="match status" value="1"/>
</dbReference>
<dbReference type="InterPro" id="IPR001173">
    <property type="entry name" value="Glyco_trans_2-like"/>
</dbReference>
<evidence type="ECO:0000313" key="5">
    <source>
        <dbReference type="EMBL" id="MBC1457999.1"/>
    </source>
</evidence>
<sequence>MTRFTLIVPIYNAEKSLVRLLKSIVSQTYSDYQLILVNDGSTDNSREICDFYAREYSNISVLHKSNGGLCSARNQGMDLAQGEYTIFLDSDDYIESEMLSNWNEIITSQNPDCIVSGFKRRNIDTGQEKIFHAKQEGVYQFIKGEGDLFGILYCEYLLTSVWAKAFKTSVIEENHIRYREEMLFGEDEYFCMDFFSHSESNYIDPNSYYIYIKGGNPNALTNKAIDFHFYNILYDRVKQFCEESNIWDENKSYVANIYLRAVLNHTRALKSKQSKSLINYSTIRISKPTTGKQKLAKFMLLIPAFRHILFLNLQLKSKGN</sequence>
<evidence type="ECO:0000313" key="6">
    <source>
        <dbReference type="Proteomes" id="UP000569903"/>
    </source>
</evidence>
<name>A0A841YY40_9LIST</name>
<comment type="similarity">
    <text evidence="1">Belongs to the glycosyltransferase 2 family.</text>
</comment>
<dbReference type="AlphaFoldDB" id="A0A841YY40"/>
<proteinExistence type="inferred from homology"/>
<evidence type="ECO:0000256" key="3">
    <source>
        <dbReference type="ARBA" id="ARBA00022679"/>
    </source>
</evidence>
<dbReference type="GO" id="GO:0016757">
    <property type="term" value="F:glycosyltransferase activity"/>
    <property type="evidence" value="ECO:0007669"/>
    <property type="project" value="UniProtKB-KW"/>
</dbReference>
<feature type="domain" description="Glycosyltransferase 2-like" evidence="4">
    <location>
        <begin position="6"/>
        <end position="132"/>
    </location>
</feature>
<dbReference type="SUPFAM" id="SSF53448">
    <property type="entry name" value="Nucleotide-diphospho-sugar transferases"/>
    <property type="match status" value="1"/>
</dbReference>
<keyword evidence="3 5" id="KW-0808">Transferase</keyword>
<dbReference type="InterPro" id="IPR029044">
    <property type="entry name" value="Nucleotide-diphossugar_trans"/>
</dbReference>
<evidence type="ECO:0000256" key="1">
    <source>
        <dbReference type="ARBA" id="ARBA00006739"/>
    </source>
</evidence>
<protein>
    <submittedName>
        <fullName evidence="5">Glycosyltransferase</fullName>
    </submittedName>
</protein>
<dbReference type="EMBL" id="JAARQN010000007">
    <property type="protein sequence ID" value="MBC1457999.1"/>
    <property type="molecule type" value="Genomic_DNA"/>
</dbReference>
<keyword evidence="2" id="KW-0328">Glycosyltransferase</keyword>
<dbReference type="Gene3D" id="3.90.550.10">
    <property type="entry name" value="Spore Coat Polysaccharide Biosynthesis Protein SpsA, Chain A"/>
    <property type="match status" value="1"/>
</dbReference>
<accession>A0A841YY40</accession>
<reference evidence="5 6" key="1">
    <citation type="submission" date="2020-03" db="EMBL/GenBank/DDBJ databases">
        <title>Soil Listeria distribution.</title>
        <authorList>
            <person name="Liao J."/>
            <person name="Wiedmann M."/>
        </authorList>
    </citation>
    <scope>NUCLEOTIDE SEQUENCE [LARGE SCALE GENOMIC DNA]</scope>
    <source>
        <strain evidence="5 6">FSL L7-1614</strain>
    </source>
</reference>
<dbReference type="Proteomes" id="UP000569903">
    <property type="component" value="Unassembled WGS sequence"/>
</dbReference>
<evidence type="ECO:0000259" key="4">
    <source>
        <dbReference type="Pfam" id="PF00535"/>
    </source>
</evidence>
<dbReference type="Pfam" id="PF00535">
    <property type="entry name" value="Glycos_transf_2"/>
    <property type="match status" value="1"/>
</dbReference>
<dbReference type="CDD" id="cd00761">
    <property type="entry name" value="Glyco_tranf_GTA_type"/>
    <property type="match status" value="1"/>
</dbReference>
<dbReference type="PANTHER" id="PTHR22916">
    <property type="entry name" value="GLYCOSYLTRANSFERASE"/>
    <property type="match status" value="1"/>
</dbReference>
<organism evidence="5 6">
    <name type="scientific">Listeria newyorkensis</name>
    <dbReference type="NCBI Taxonomy" id="1497681"/>
    <lineage>
        <taxon>Bacteria</taxon>
        <taxon>Bacillati</taxon>
        <taxon>Bacillota</taxon>
        <taxon>Bacilli</taxon>
        <taxon>Bacillales</taxon>
        <taxon>Listeriaceae</taxon>
        <taxon>Listeria</taxon>
    </lineage>
</organism>
<gene>
    <name evidence="5" type="ORF">HB850_09525</name>
</gene>
<dbReference type="RefSeq" id="WP_185389235.1">
    <property type="nucleotide sequence ID" value="NZ_JAARQN010000007.1"/>
</dbReference>
<comment type="caution">
    <text evidence="5">The sequence shown here is derived from an EMBL/GenBank/DDBJ whole genome shotgun (WGS) entry which is preliminary data.</text>
</comment>